<evidence type="ECO:0000256" key="1">
    <source>
        <dbReference type="SAM" id="MobiDB-lite"/>
    </source>
</evidence>
<protein>
    <submittedName>
        <fullName evidence="2">Uncharacterized protein</fullName>
    </submittedName>
</protein>
<accession>A0AAN6SY69</accession>
<dbReference type="Proteomes" id="UP001305647">
    <property type="component" value="Unassembled WGS sequence"/>
</dbReference>
<organism evidence="2 3">
    <name type="scientific">Parathielavia hyrcaniae</name>
    <dbReference type="NCBI Taxonomy" id="113614"/>
    <lineage>
        <taxon>Eukaryota</taxon>
        <taxon>Fungi</taxon>
        <taxon>Dikarya</taxon>
        <taxon>Ascomycota</taxon>
        <taxon>Pezizomycotina</taxon>
        <taxon>Sordariomycetes</taxon>
        <taxon>Sordariomycetidae</taxon>
        <taxon>Sordariales</taxon>
        <taxon>Chaetomiaceae</taxon>
        <taxon>Parathielavia</taxon>
    </lineage>
</organism>
<comment type="caution">
    <text evidence="2">The sequence shown here is derived from an EMBL/GenBank/DDBJ whole genome shotgun (WGS) entry which is preliminary data.</text>
</comment>
<name>A0AAN6SY69_9PEZI</name>
<proteinExistence type="predicted"/>
<dbReference type="AlphaFoldDB" id="A0AAN6SY69"/>
<reference evidence="2" key="1">
    <citation type="journal article" date="2023" name="Mol. Phylogenet. Evol.">
        <title>Genome-scale phylogeny and comparative genomics of the fungal order Sordariales.</title>
        <authorList>
            <person name="Hensen N."/>
            <person name="Bonometti L."/>
            <person name="Westerberg I."/>
            <person name="Brannstrom I.O."/>
            <person name="Guillou S."/>
            <person name="Cros-Aarteil S."/>
            <person name="Calhoun S."/>
            <person name="Haridas S."/>
            <person name="Kuo A."/>
            <person name="Mondo S."/>
            <person name="Pangilinan J."/>
            <person name="Riley R."/>
            <person name="LaButti K."/>
            <person name="Andreopoulos B."/>
            <person name="Lipzen A."/>
            <person name="Chen C."/>
            <person name="Yan M."/>
            <person name="Daum C."/>
            <person name="Ng V."/>
            <person name="Clum A."/>
            <person name="Steindorff A."/>
            <person name="Ohm R.A."/>
            <person name="Martin F."/>
            <person name="Silar P."/>
            <person name="Natvig D.O."/>
            <person name="Lalanne C."/>
            <person name="Gautier V."/>
            <person name="Ament-Velasquez S.L."/>
            <person name="Kruys A."/>
            <person name="Hutchinson M.I."/>
            <person name="Powell A.J."/>
            <person name="Barry K."/>
            <person name="Miller A.N."/>
            <person name="Grigoriev I.V."/>
            <person name="Debuchy R."/>
            <person name="Gladieux P."/>
            <person name="Hiltunen Thoren M."/>
            <person name="Johannesson H."/>
        </authorList>
    </citation>
    <scope>NUCLEOTIDE SEQUENCE</scope>
    <source>
        <strain evidence="2">CBS 757.83</strain>
    </source>
</reference>
<gene>
    <name evidence="2" type="ORF">N658DRAFT_266377</name>
</gene>
<sequence>MVHLSGSGPPKMLMGLPVRAGSQIHKDQDDGPGRAAGQNRRRQLSQPAVNLHGWGENTCEETSRILPVVSIIDKSTVCGDTVMPKLGALCATSVVASSVKENEVADLRLQVAIVLQMRRENPTVRYACLLGISTASFRTTWQCPNSRQLIVSAGMSVGGRTWPSPL</sequence>
<evidence type="ECO:0000313" key="3">
    <source>
        <dbReference type="Proteomes" id="UP001305647"/>
    </source>
</evidence>
<reference evidence="2" key="2">
    <citation type="submission" date="2023-05" db="EMBL/GenBank/DDBJ databases">
        <authorList>
            <consortium name="Lawrence Berkeley National Laboratory"/>
            <person name="Steindorff A."/>
            <person name="Hensen N."/>
            <person name="Bonometti L."/>
            <person name="Westerberg I."/>
            <person name="Brannstrom I.O."/>
            <person name="Guillou S."/>
            <person name="Cros-Aarteil S."/>
            <person name="Calhoun S."/>
            <person name="Haridas S."/>
            <person name="Kuo A."/>
            <person name="Mondo S."/>
            <person name="Pangilinan J."/>
            <person name="Riley R."/>
            <person name="Labutti K."/>
            <person name="Andreopoulos B."/>
            <person name="Lipzen A."/>
            <person name="Chen C."/>
            <person name="Yanf M."/>
            <person name="Daum C."/>
            <person name="Ng V."/>
            <person name="Clum A."/>
            <person name="Ohm R."/>
            <person name="Martin F."/>
            <person name="Silar P."/>
            <person name="Natvig D."/>
            <person name="Lalanne C."/>
            <person name="Gautier V."/>
            <person name="Ament-Velasquez S.L."/>
            <person name="Kruys A."/>
            <person name="Hutchinson M.I."/>
            <person name="Powell A.J."/>
            <person name="Barry K."/>
            <person name="Miller A.N."/>
            <person name="Grigoriev I.V."/>
            <person name="Debuchy R."/>
            <person name="Gladieux P."/>
            <person name="Thoren M.H."/>
            <person name="Johannesson H."/>
        </authorList>
    </citation>
    <scope>NUCLEOTIDE SEQUENCE</scope>
    <source>
        <strain evidence="2">CBS 757.83</strain>
    </source>
</reference>
<keyword evidence="3" id="KW-1185">Reference proteome</keyword>
<dbReference type="EMBL" id="MU863669">
    <property type="protein sequence ID" value="KAK4097738.1"/>
    <property type="molecule type" value="Genomic_DNA"/>
</dbReference>
<feature type="region of interest" description="Disordered" evidence="1">
    <location>
        <begin position="23"/>
        <end position="47"/>
    </location>
</feature>
<evidence type="ECO:0000313" key="2">
    <source>
        <dbReference type="EMBL" id="KAK4097738.1"/>
    </source>
</evidence>